<dbReference type="GO" id="GO:0004721">
    <property type="term" value="F:phosphoprotein phosphatase activity"/>
    <property type="evidence" value="ECO:0007669"/>
    <property type="project" value="InterPro"/>
</dbReference>
<gene>
    <name evidence="3" type="ORF">FHX37_2255</name>
</gene>
<dbReference type="EMBL" id="VFQC01000001">
    <property type="protein sequence ID" value="TQN32304.1"/>
    <property type="molecule type" value="Genomic_DNA"/>
</dbReference>
<reference evidence="3 4" key="1">
    <citation type="submission" date="2019-06" db="EMBL/GenBank/DDBJ databases">
        <title>Sequencing the genomes of 1000 actinobacteria strains.</title>
        <authorList>
            <person name="Klenk H.-P."/>
        </authorList>
    </citation>
    <scope>NUCLEOTIDE SEQUENCE [LARGE SCALE GENOMIC DNA]</scope>
    <source>
        <strain evidence="3 4">DSM 45015</strain>
    </source>
</reference>
<evidence type="ECO:0000256" key="1">
    <source>
        <dbReference type="ARBA" id="ARBA00009580"/>
    </source>
</evidence>
<comment type="similarity">
    <text evidence="1">Belongs to the protein-tyrosine phosphatase family.</text>
</comment>
<accession>A0A543NKH5</accession>
<evidence type="ECO:0000313" key="3">
    <source>
        <dbReference type="EMBL" id="TQN32304.1"/>
    </source>
</evidence>
<dbReference type="Gene3D" id="3.90.190.10">
    <property type="entry name" value="Protein tyrosine phosphatase superfamily"/>
    <property type="match status" value="1"/>
</dbReference>
<name>A0A543NKH5_9ACTN</name>
<dbReference type="InterPro" id="IPR029021">
    <property type="entry name" value="Prot-tyrosine_phosphatase-like"/>
</dbReference>
<dbReference type="Proteomes" id="UP000317422">
    <property type="component" value="Unassembled WGS sequence"/>
</dbReference>
<proteinExistence type="inferred from homology"/>
<feature type="region of interest" description="Disordered" evidence="2">
    <location>
        <begin position="65"/>
        <end position="121"/>
    </location>
</feature>
<dbReference type="AlphaFoldDB" id="A0A543NKH5"/>
<dbReference type="PANTHER" id="PTHR31126">
    <property type="entry name" value="TYROSINE-PROTEIN PHOSPHATASE"/>
    <property type="match status" value="1"/>
</dbReference>
<protein>
    <submittedName>
        <fullName evidence="3">Protein-tyrosine phosphatase</fullName>
    </submittedName>
</protein>
<organism evidence="3 4">
    <name type="scientific">Haloactinospora alba</name>
    <dbReference type="NCBI Taxonomy" id="405555"/>
    <lineage>
        <taxon>Bacteria</taxon>
        <taxon>Bacillati</taxon>
        <taxon>Actinomycetota</taxon>
        <taxon>Actinomycetes</taxon>
        <taxon>Streptosporangiales</taxon>
        <taxon>Nocardiopsidaceae</taxon>
        <taxon>Haloactinospora</taxon>
    </lineage>
</organism>
<evidence type="ECO:0000256" key="2">
    <source>
        <dbReference type="SAM" id="MobiDB-lite"/>
    </source>
</evidence>
<feature type="compositionally biased region" description="Basic and acidic residues" evidence="2">
    <location>
        <begin position="65"/>
        <end position="76"/>
    </location>
</feature>
<evidence type="ECO:0000313" key="4">
    <source>
        <dbReference type="Proteomes" id="UP000317422"/>
    </source>
</evidence>
<keyword evidence="4" id="KW-1185">Reference proteome</keyword>
<dbReference type="Pfam" id="PF13350">
    <property type="entry name" value="Y_phosphatase3"/>
    <property type="match status" value="1"/>
</dbReference>
<dbReference type="SUPFAM" id="SSF52799">
    <property type="entry name" value="(Phosphotyrosine protein) phosphatases II"/>
    <property type="match status" value="2"/>
</dbReference>
<dbReference type="PANTHER" id="PTHR31126:SF1">
    <property type="entry name" value="TYROSINE SPECIFIC PROTEIN PHOSPHATASES DOMAIN-CONTAINING PROTEIN"/>
    <property type="match status" value="1"/>
</dbReference>
<dbReference type="RefSeq" id="WP_141923816.1">
    <property type="nucleotide sequence ID" value="NZ_VFQC01000001.1"/>
</dbReference>
<dbReference type="InterPro" id="IPR026893">
    <property type="entry name" value="Tyr/Ser_Pase_IphP-type"/>
</dbReference>
<dbReference type="InterPro" id="IPR016130">
    <property type="entry name" value="Tyr_Pase_AS"/>
</dbReference>
<dbReference type="PROSITE" id="PS00383">
    <property type="entry name" value="TYR_PHOSPHATASE_1"/>
    <property type="match status" value="1"/>
</dbReference>
<sequence>MTNNSPILAAAPNFRDVGGYATHNGERVRSGVLYRAGTLHRLEESDLAALRSLGLRQVVDLRTETERAREADRIPDGAEYVPLDVTPTKSPPSAPAGEREPRSHGSPAPGSSGTPEAPSPNADLVTLLADAERAHALLADNGAERFMHGVNRMLVASDEACSGYRELIQRAAAGPGALVFHCSAGKDRTGWGAAVLLRLLGVPTETVVADYLASNARLGGLEDWAHLLVRNYGFAPEAFLPLVEVRREYLETAFAEADRLHGSFDAYVRDGLGISQRTVRELRERMLEPRS</sequence>
<comment type="caution">
    <text evidence="3">The sequence shown here is derived from an EMBL/GenBank/DDBJ whole genome shotgun (WGS) entry which is preliminary data.</text>
</comment>
<dbReference type="OrthoDB" id="1188001at2"/>